<keyword evidence="3" id="KW-1185">Reference proteome</keyword>
<organism evidence="2 3">
    <name type="scientific">Trema orientale</name>
    <name type="common">Charcoal tree</name>
    <name type="synonym">Celtis orientalis</name>
    <dbReference type="NCBI Taxonomy" id="63057"/>
    <lineage>
        <taxon>Eukaryota</taxon>
        <taxon>Viridiplantae</taxon>
        <taxon>Streptophyta</taxon>
        <taxon>Embryophyta</taxon>
        <taxon>Tracheophyta</taxon>
        <taxon>Spermatophyta</taxon>
        <taxon>Magnoliopsida</taxon>
        <taxon>eudicotyledons</taxon>
        <taxon>Gunneridae</taxon>
        <taxon>Pentapetalae</taxon>
        <taxon>rosids</taxon>
        <taxon>fabids</taxon>
        <taxon>Rosales</taxon>
        <taxon>Cannabaceae</taxon>
        <taxon>Trema</taxon>
    </lineage>
</organism>
<proteinExistence type="predicted"/>
<dbReference type="InParanoid" id="A0A2P5EBS9"/>
<gene>
    <name evidence="2" type="ORF">TorRG33x02_211990</name>
</gene>
<comment type="caution">
    <text evidence="2">The sequence shown here is derived from an EMBL/GenBank/DDBJ whole genome shotgun (WGS) entry which is preliminary data.</text>
</comment>
<dbReference type="EMBL" id="JXTC01000185">
    <property type="protein sequence ID" value="PON82993.1"/>
    <property type="molecule type" value="Genomic_DNA"/>
</dbReference>
<dbReference type="Proteomes" id="UP000237000">
    <property type="component" value="Unassembled WGS sequence"/>
</dbReference>
<evidence type="ECO:0000313" key="3">
    <source>
        <dbReference type="Proteomes" id="UP000237000"/>
    </source>
</evidence>
<sequence>MVVAAPVTKSPECRPCGQPSMDSSIVSTPSSFTTVLMSSHGRFEMLWQRLLMDGMCLEMHNEIGRETYLVTGQL</sequence>
<reference evidence="3" key="1">
    <citation type="submission" date="2016-06" db="EMBL/GenBank/DDBJ databases">
        <title>Parallel loss of symbiosis genes in relatives of nitrogen-fixing non-legume Parasponia.</title>
        <authorList>
            <person name="Van Velzen R."/>
            <person name="Holmer R."/>
            <person name="Bu F."/>
            <person name="Rutten L."/>
            <person name="Van Zeijl A."/>
            <person name="Liu W."/>
            <person name="Santuari L."/>
            <person name="Cao Q."/>
            <person name="Sharma T."/>
            <person name="Shen D."/>
            <person name="Roswanjaya Y."/>
            <person name="Wardhani T."/>
            <person name="Kalhor M.S."/>
            <person name="Jansen J."/>
            <person name="Van den Hoogen J."/>
            <person name="Gungor B."/>
            <person name="Hartog M."/>
            <person name="Hontelez J."/>
            <person name="Verver J."/>
            <person name="Yang W.-C."/>
            <person name="Schijlen E."/>
            <person name="Repin R."/>
            <person name="Schilthuizen M."/>
            <person name="Schranz E."/>
            <person name="Heidstra R."/>
            <person name="Miyata K."/>
            <person name="Fedorova E."/>
            <person name="Kohlen W."/>
            <person name="Bisseling T."/>
            <person name="Smit S."/>
            <person name="Geurts R."/>
        </authorList>
    </citation>
    <scope>NUCLEOTIDE SEQUENCE [LARGE SCALE GENOMIC DNA]</scope>
    <source>
        <strain evidence="3">cv. RG33-2</strain>
    </source>
</reference>
<evidence type="ECO:0000313" key="2">
    <source>
        <dbReference type="EMBL" id="PON82993.1"/>
    </source>
</evidence>
<name>A0A2P5EBS9_TREOI</name>
<accession>A0A2P5EBS9</accession>
<evidence type="ECO:0000256" key="1">
    <source>
        <dbReference type="SAM" id="MobiDB-lite"/>
    </source>
</evidence>
<feature type="region of interest" description="Disordered" evidence="1">
    <location>
        <begin position="1"/>
        <end position="24"/>
    </location>
</feature>
<dbReference type="AlphaFoldDB" id="A0A2P5EBS9"/>
<protein>
    <submittedName>
        <fullName evidence="2">Uncharacterized protein</fullName>
    </submittedName>
</protein>